<sequence length="165" mass="17980">MSYAPSLRRSTKVPFMPAAYHNGTHATELLKGVSAPFMGTPNIALRAIPLSEEVVSRGEPCHQHHYDNRAIFPPMIVAAVQLVAAGMRSDTLRRPGGLSAPGSQAGCHMRLVTSREDSFPQICPELVQAETVSGTCLESELMVLLIMAEYVPFPVAIDVLLKRRK</sequence>
<organism evidence="1">
    <name type="scientific">Aspergillus niger</name>
    <dbReference type="NCBI Taxonomy" id="5061"/>
    <lineage>
        <taxon>Eukaryota</taxon>
        <taxon>Fungi</taxon>
        <taxon>Dikarya</taxon>
        <taxon>Ascomycota</taxon>
        <taxon>Pezizomycotina</taxon>
        <taxon>Eurotiomycetes</taxon>
        <taxon>Eurotiomycetidae</taxon>
        <taxon>Eurotiales</taxon>
        <taxon>Aspergillaceae</taxon>
        <taxon>Aspergillus</taxon>
        <taxon>Aspergillus subgen. Circumdati</taxon>
    </lineage>
</organism>
<dbReference type="AlphaFoldDB" id="A0AAJ8E1I7"/>
<protein>
    <submittedName>
        <fullName evidence="1">Uncharacterized protein</fullName>
    </submittedName>
</protein>
<accession>A0AAJ8E1I7</accession>
<name>A0AAJ8E1I7_ASPNG</name>
<evidence type="ECO:0000313" key="1">
    <source>
        <dbReference type="RefSeq" id="XP_059603469.1"/>
    </source>
</evidence>
<reference evidence="1" key="1">
    <citation type="submission" date="2025-02" db="EMBL/GenBank/DDBJ databases">
        <authorList>
            <consortium name="NCBI Genome Project"/>
        </authorList>
    </citation>
    <scope>NUCLEOTIDE SEQUENCE</scope>
</reference>
<gene>
    <name evidence="1" type="ORF">An02g10290</name>
</gene>
<dbReference type="RefSeq" id="XP_059603469.1">
    <property type="nucleotide sequence ID" value="XM_059746558.1"/>
</dbReference>
<dbReference type="KEGG" id="ang:An02g10290"/>
<proteinExistence type="predicted"/>
<reference evidence="1" key="2">
    <citation type="submission" date="2025-08" db="UniProtKB">
        <authorList>
            <consortium name="RefSeq"/>
        </authorList>
    </citation>
    <scope>IDENTIFICATION</scope>
</reference>
<dbReference type="VEuPathDB" id="FungiDB:An02g10290"/>
<dbReference type="GeneID" id="84590439"/>